<organism evidence="1 2">
    <name type="scientific">Micromonospora kangleipakensis</name>
    <dbReference type="NCBI Taxonomy" id="1077942"/>
    <lineage>
        <taxon>Bacteria</taxon>
        <taxon>Bacillati</taxon>
        <taxon>Actinomycetota</taxon>
        <taxon>Actinomycetes</taxon>
        <taxon>Micromonosporales</taxon>
        <taxon>Micromonosporaceae</taxon>
        <taxon>Micromonospora</taxon>
    </lineage>
</organism>
<evidence type="ECO:0000313" key="2">
    <source>
        <dbReference type="Proteomes" id="UP000294114"/>
    </source>
</evidence>
<dbReference type="AlphaFoldDB" id="A0A4Q8B9Z1"/>
<dbReference type="SUPFAM" id="SSF56801">
    <property type="entry name" value="Acetyl-CoA synthetase-like"/>
    <property type="match status" value="1"/>
</dbReference>
<gene>
    <name evidence="1" type="ORF">EV384_3058</name>
</gene>
<accession>A0A4Q8B9Z1</accession>
<name>A0A4Q8B9Z1_9ACTN</name>
<dbReference type="InterPro" id="IPR053158">
    <property type="entry name" value="CapK_Type1_Caps_Biosynth"/>
</dbReference>
<dbReference type="OrthoDB" id="580775at2"/>
<keyword evidence="2" id="KW-1185">Reference proteome</keyword>
<sequence>MINREDVYFRLPAMAQNMLMSVAGVGVNRKRYGALFHRRLAEYEDRDMWDPERISIFRKTRRAAVLEYASRTPYYKSVFERMGATWRDLVDDSAFIEIPLTHKSDVRDRPNDFLARPRAKGDSIVRTSGTTGTSLAICKDVNAIAEMWAVWWRYRHRHGITRGTWCAFFSGKRVIGASQGVPYWRTNYPGREVRFSGHHISPATVKCYVDKLNRSRLPWIHGFPSVIANLARCMLERGVGLDYQPLVLTLGGENLTPWQLKSIQGAFGVTPVQHYGLAEQVANISECVEGRLHVDEDFAEVELINQGGGLSQIVGTPYGNGATVLLRYATGDLAVAAKDHCTCGRAGRVVASIDGREADLIVLPDGRFTAPGAAFSPALGLAEAQVIQHENGSLTVRYVPSVGWSASSLEAMDHSLRKYVGQALEVNYVRVDEVQRTPTGKVRFAISEMRGNDRTNQVSLSLEERGRVVSSQL</sequence>
<comment type="caution">
    <text evidence="1">The sequence shown here is derived from an EMBL/GenBank/DDBJ whole genome shotgun (WGS) entry which is preliminary data.</text>
</comment>
<reference evidence="1 2" key="1">
    <citation type="submission" date="2019-02" db="EMBL/GenBank/DDBJ databases">
        <title>Sequencing the genomes of 1000 actinobacteria strains.</title>
        <authorList>
            <person name="Klenk H.-P."/>
        </authorList>
    </citation>
    <scope>NUCLEOTIDE SEQUENCE [LARGE SCALE GENOMIC DNA]</scope>
    <source>
        <strain evidence="1 2">DSM 45612</strain>
    </source>
</reference>
<keyword evidence="1" id="KW-0436">Ligase</keyword>
<dbReference type="PANTHER" id="PTHR36932:SF1">
    <property type="entry name" value="CAPSULAR POLYSACCHARIDE BIOSYNTHESIS PROTEIN"/>
    <property type="match status" value="1"/>
</dbReference>
<dbReference type="RefSeq" id="WP_130333950.1">
    <property type="nucleotide sequence ID" value="NZ_SHLD01000001.1"/>
</dbReference>
<protein>
    <submittedName>
        <fullName evidence="1">Phenylacetate-CoA ligase</fullName>
    </submittedName>
</protein>
<dbReference type="EMBL" id="SHLD01000001">
    <property type="protein sequence ID" value="RZU74584.1"/>
    <property type="molecule type" value="Genomic_DNA"/>
</dbReference>
<proteinExistence type="predicted"/>
<dbReference type="Proteomes" id="UP000294114">
    <property type="component" value="Unassembled WGS sequence"/>
</dbReference>
<dbReference type="GO" id="GO:0016874">
    <property type="term" value="F:ligase activity"/>
    <property type="evidence" value="ECO:0007669"/>
    <property type="project" value="UniProtKB-KW"/>
</dbReference>
<dbReference type="Gene3D" id="3.40.50.12780">
    <property type="entry name" value="N-terminal domain of ligase-like"/>
    <property type="match status" value="1"/>
</dbReference>
<evidence type="ECO:0000313" key="1">
    <source>
        <dbReference type="EMBL" id="RZU74584.1"/>
    </source>
</evidence>
<dbReference type="InterPro" id="IPR042099">
    <property type="entry name" value="ANL_N_sf"/>
</dbReference>
<dbReference type="PANTHER" id="PTHR36932">
    <property type="entry name" value="CAPSULAR POLYSACCHARIDE BIOSYNTHESIS PROTEIN"/>
    <property type="match status" value="1"/>
</dbReference>